<feature type="transmembrane region" description="Helical" evidence="17">
    <location>
        <begin position="312"/>
        <end position="337"/>
    </location>
</feature>
<feature type="compositionally biased region" description="Polar residues" evidence="16">
    <location>
        <begin position="1058"/>
        <end position="1068"/>
    </location>
</feature>
<reference evidence="19 20" key="1">
    <citation type="submission" date="2015-04" db="EMBL/GenBank/DDBJ databases">
        <title>Complete genome sequence of Schizopora paradoxa KUC8140, a cosmopolitan wood degrader in East Asia.</title>
        <authorList>
            <consortium name="DOE Joint Genome Institute"/>
            <person name="Min B."/>
            <person name="Park H."/>
            <person name="Jang Y."/>
            <person name="Kim J.-J."/>
            <person name="Kim K.H."/>
            <person name="Pangilinan J."/>
            <person name="Lipzen A."/>
            <person name="Riley R."/>
            <person name="Grigoriev I.V."/>
            <person name="Spatafora J.W."/>
            <person name="Choi I.-G."/>
        </authorList>
    </citation>
    <scope>NUCLEOTIDE SEQUENCE [LARGE SCALE GENOMIC DNA]</scope>
    <source>
        <strain evidence="19 20">KUC8140</strain>
    </source>
</reference>
<dbReference type="GO" id="GO:0032936">
    <property type="term" value="C:SREBP-SCAP complex"/>
    <property type="evidence" value="ECO:0007669"/>
    <property type="project" value="TreeGrafter"/>
</dbReference>
<dbReference type="STRING" id="27342.A0A0H2S3H7"/>
<keyword evidence="12" id="KW-0446">Lipid-binding</keyword>
<dbReference type="GO" id="GO:0032934">
    <property type="term" value="F:sterol binding"/>
    <property type="evidence" value="ECO:0007669"/>
    <property type="project" value="InterPro"/>
</dbReference>
<dbReference type="Gene3D" id="2.130.10.10">
    <property type="entry name" value="YVTN repeat-like/Quinoprotein amine dehydrogenase"/>
    <property type="match status" value="1"/>
</dbReference>
<keyword evidence="9 17" id="KW-1133">Transmembrane helix</keyword>
<feature type="transmembrane region" description="Helical" evidence="17">
    <location>
        <begin position="416"/>
        <end position="441"/>
    </location>
</feature>
<keyword evidence="14" id="KW-0325">Glycoprotein</keyword>
<dbReference type="GO" id="GO:0032933">
    <property type="term" value="P:SREBP signaling pathway"/>
    <property type="evidence" value="ECO:0007669"/>
    <property type="project" value="InterPro"/>
</dbReference>
<evidence type="ECO:0000313" key="19">
    <source>
        <dbReference type="EMBL" id="KLO18534.1"/>
    </source>
</evidence>
<evidence type="ECO:0000256" key="10">
    <source>
        <dbReference type="ARBA" id="ARBA00023034"/>
    </source>
</evidence>
<dbReference type="SUPFAM" id="SSF50978">
    <property type="entry name" value="WD40 repeat-like"/>
    <property type="match status" value="1"/>
</dbReference>
<gene>
    <name evidence="19" type="ORF">SCHPADRAFT_844758</name>
</gene>
<dbReference type="GO" id="GO:0045540">
    <property type="term" value="P:regulation of cholesterol biosynthetic process"/>
    <property type="evidence" value="ECO:0007669"/>
    <property type="project" value="TreeGrafter"/>
</dbReference>
<keyword evidence="8" id="KW-0256">Endoplasmic reticulum</keyword>
<evidence type="ECO:0000313" key="20">
    <source>
        <dbReference type="Proteomes" id="UP000053477"/>
    </source>
</evidence>
<dbReference type="Pfam" id="PF12349">
    <property type="entry name" value="Sterol-sensing"/>
    <property type="match status" value="1"/>
</dbReference>
<evidence type="ECO:0000256" key="16">
    <source>
        <dbReference type="SAM" id="MobiDB-lite"/>
    </source>
</evidence>
<evidence type="ECO:0000256" key="9">
    <source>
        <dbReference type="ARBA" id="ARBA00022989"/>
    </source>
</evidence>
<evidence type="ECO:0000256" key="14">
    <source>
        <dbReference type="ARBA" id="ARBA00023180"/>
    </source>
</evidence>
<dbReference type="PROSITE" id="PS50156">
    <property type="entry name" value="SSD"/>
    <property type="match status" value="1"/>
</dbReference>
<comment type="subcellular location">
    <subcellularLocation>
        <location evidence="1">Endoplasmic reticulum membrane</location>
        <topology evidence="1">Multi-pass membrane protein</topology>
    </subcellularLocation>
    <subcellularLocation>
        <location evidence="2">Golgi apparatus membrane</location>
        <topology evidence="2">Multi-pass membrane protein</topology>
    </subcellularLocation>
</comment>
<dbReference type="InterPro" id="IPR000731">
    <property type="entry name" value="SSD"/>
</dbReference>
<feature type="region of interest" description="Disordered" evidence="16">
    <location>
        <begin position="459"/>
        <end position="478"/>
    </location>
</feature>
<comment type="similarity">
    <text evidence="3">Belongs to the WD repeat SCAP family.</text>
</comment>
<evidence type="ECO:0000256" key="6">
    <source>
        <dbReference type="ARBA" id="ARBA00022692"/>
    </source>
</evidence>
<feature type="transmembrane region" description="Helical" evidence="17">
    <location>
        <begin position="282"/>
        <end position="300"/>
    </location>
</feature>
<keyword evidence="15" id="KW-0753">Steroid metabolism</keyword>
<accession>A0A0H2S3H7</accession>
<keyword evidence="5" id="KW-0853">WD repeat</keyword>
<evidence type="ECO:0000256" key="7">
    <source>
        <dbReference type="ARBA" id="ARBA00022737"/>
    </source>
</evidence>
<feature type="domain" description="SSD" evidence="18">
    <location>
        <begin position="283"/>
        <end position="441"/>
    </location>
</feature>
<dbReference type="InterPro" id="IPR036322">
    <property type="entry name" value="WD40_repeat_dom_sf"/>
</dbReference>
<keyword evidence="20" id="KW-1185">Reference proteome</keyword>
<organism evidence="19 20">
    <name type="scientific">Schizopora paradoxa</name>
    <dbReference type="NCBI Taxonomy" id="27342"/>
    <lineage>
        <taxon>Eukaryota</taxon>
        <taxon>Fungi</taxon>
        <taxon>Dikarya</taxon>
        <taxon>Basidiomycota</taxon>
        <taxon>Agaricomycotina</taxon>
        <taxon>Agaricomycetes</taxon>
        <taxon>Hymenochaetales</taxon>
        <taxon>Schizoporaceae</taxon>
        <taxon>Schizopora</taxon>
    </lineage>
</organism>
<feature type="region of interest" description="Disordered" evidence="16">
    <location>
        <begin position="962"/>
        <end position="1074"/>
    </location>
</feature>
<keyword evidence="11" id="KW-0443">Lipid metabolism</keyword>
<dbReference type="InterPro" id="IPR053958">
    <property type="entry name" value="HMGCR/SNAP/NPC1-like_SSD"/>
</dbReference>
<dbReference type="InParanoid" id="A0A0H2S3H7"/>
<dbReference type="EMBL" id="KQ085893">
    <property type="protein sequence ID" value="KLO18534.1"/>
    <property type="molecule type" value="Genomic_DNA"/>
</dbReference>
<evidence type="ECO:0000256" key="4">
    <source>
        <dbReference type="ARBA" id="ARBA00019541"/>
    </source>
</evidence>
<keyword evidence="10" id="KW-0333">Golgi apparatus</keyword>
<name>A0A0H2S3H7_9AGAM</name>
<evidence type="ECO:0000256" key="11">
    <source>
        <dbReference type="ARBA" id="ARBA00023098"/>
    </source>
</evidence>
<evidence type="ECO:0000256" key="5">
    <source>
        <dbReference type="ARBA" id="ARBA00022574"/>
    </source>
</evidence>
<evidence type="ECO:0000256" key="3">
    <source>
        <dbReference type="ARBA" id="ARBA00007410"/>
    </source>
</evidence>
<dbReference type="InterPro" id="IPR015943">
    <property type="entry name" value="WD40/YVTN_repeat-like_dom_sf"/>
</dbReference>
<dbReference type="GO" id="GO:0005789">
    <property type="term" value="C:endoplasmic reticulum membrane"/>
    <property type="evidence" value="ECO:0007669"/>
    <property type="project" value="UniProtKB-SubCell"/>
</dbReference>
<keyword evidence="6 17" id="KW-0812">Transmembrane</keyword>
<dbReference type="AlphaFoldDB" id="A0A0H2S3H7"/>
<dbReference type="OrthoDB" id="6510177at2759"/>
<dbReference type="PANTHER" id="PTHR46378:SF1">
    <property type="entry name" value="STEROL REGULATORY ELEMENT-BINDING PROTEIN CLEAVAGE-ACTIVATING PROTEIN"/>
    <property type="match status" value="1"/>
</dbReference>
<dbReference type="PANTHER" id="PTHR46378">
    <property type="entry name" value="STEROL REGULATORY ELEMENT-BINDING PROTEIN CLEAVAGE-ACTIVATING PROTEIN"/>
    <property type="match status" value="1"/>
</dbReference>
<evidence type="ECO:0000256" key="15">
    <source>
        <dbReference type="ARBA" id="ARBA00023221"/>
    </source>
</evidence>
<protein>
    <recommendedName>
        <fullName evidence="4">Sterol regulatory element-binding protein cleavage-activating protein</fullName>
    </recommendedName>
</protein>
<evidence type="ECO:0000256" key="1">
    <source>
        <dbReference type="ARBA" id="ARBA00004477"/>
    </source>
</evidence>
<dbReference type="GO" id="GO:0008202">
    <property type="term" value="P:steroid metabolic process"/>
    <property type="evidence" value="ECO:0007669"/>
    <property type="project" value="UniProtKB-KW"/>
</dbReference>
<sequence>MRAILRWFRDVSSKFLYRFGIHCATHQIRLILVSGLVITSLFYPALAIYFSNNAHLSASIRSHILDYVYSPESPSQPYYESDLISSWTRLDGLRVNDDPVNRARCGTERTIRVERVFFTGKPFDDSNIINRQALAMLSTIEDDLSNELSSRGALCFLANCASISPLLFWDHDLHSIISDPNLLGTFNSRKNIKAGNIPIDAAAVIAGREMSEDDNSFVEYASFLAVTYLFHEDDCGGSGSHDIWIKALERSVPSYNNAVKKEEPVLLALEFNPDMKRHGISALKLLLYLSYIIFFVYLSGSMRRMNTVHSRIGLCFTGLVEIIVSTIASLSVCALGGLRITMVPWSIFPVVIIFVGAENMFRLVDDVVKTPISLPVKERIGIGLSRAGTSNTLKVVSYNTIIGVIGFFSQGAIRQFCIFATVVLVAHWFLIHTFFVAVLSIDIQRLELNDLIRQGGNVPPSLNKRASSSDNPPKSPLPANLIGSIRKVTKGRLSKNFSLLLLLAFTGALYYSTLPPTAKPTMDMPPLSRPSAVHSKASDLHATKHHDALHLWRVLNPEDDRLLHLRIESPSIVTLRVPENGTTSRPSARSKWSNRTLRSLWWISKIMVLPIGTTLSALYVLLLYLLKGTDQLESDGIARESDEIPLAPLAKGVSLKTFPRVFASDVLLLGCDTQGSLVISVSQESEVQAWFVRPAKCVIVDTADFERRAAAQGRNTFTFTSIAVTSAGDMFAISSSTGVIALWTVEGTDVTPLRHLFSDNLHSPVKSMEFVIEKQGTTESQKLVACYENSTSMLWTCSLGTGTQIECSLDSLRNADLLRAEAGPSVCFTSHDGEAEVVAGSHNKSHRIHLFKPPFISSIECVTVDGIPHVLLAAASRSGVITIHDLTTDERVMESDEAVGSITQLRVLQLPIKPCTQCGEQPLSCFLLVYQVGSCVFMDKGCLSKKCACPIVPPFISSKCGVSRDSPLGKRSRSGSFVSSGNDGPRGPRSRVTSFSGESAGTSSFPVSGHGLHSRRASDKDHHRRSSDKLASLLMTSDSAEKESGNRLTVPNGREGSSRSSSHTNVSPSERWRGLRMSRVQEANCARGGWDVVGNKIIGIRRMPRIERGEGQRNKSTVVRPALSLALSSSILDRWQLWTFCPAKHDWAMQASLLSRIHTSFALNSDGYLDRQMQQLSFTRLSPFTVIGTRCLVGFGNTIGLIEFPTVDTSKSK</sequence>
<evidence type="ECO:0000256" key="13">
    <source>
        <dbReference type="ARBA" id="ARBA00023136"/>
    </source>
</evidence>
<feature type="transmembrane region" description="Helical" evidence="17">
    <location>
        <begin position="343"/>
        <end position="361"/>
    </location>
</feature>
<feature type="transmembrane region" description="Helical" evidence="17">
    <location>
        <begin position="28"/>
        <end position="50"/>
    </location>
</feature>
<dbReference type="Proteomes" id="UP000053477">
    <property type="component" value="Unassembled WGS sequence"/>
</dbReference>
<evidence type="ECO:0000259" key="18">
    <source>
        <dbReference type="PROSITE" id="PS50156"/>
    </source>
</evidence>
<keyword evidence="13 17" id="KW-0472">Membrane</keyword>
<feature type="compositionally biased region" description="Polar residues" evidence="16">
    <location>
        <begin position="991"/>
        <end position="1006"/>
    </location>
</feature>
<evidence type="ECO:0000256" key="2">
    <source>
        <dbReference type="ARBA" id="ARBA00004653"/>
    </source>
</evidence>
<dbReference type="InterPro" id="IPR030225">
    <property type="entry name" value="SCAP"/>
</dbReference>
<evidence type="ECO:0000256" key="17">
    <source>
        <dbReference type="SAM" id="Phobius"/>
    </source>
</evidence>
<evidence type="ECO:0000256" key="12">
    <source>
        <dbReference type="ARBA" id="ARBA00023121"/>
    </source>
</evidence>
<proteinExistence type="inferred from homology"/>
<keyword evidence="7" id="KW-0677">Repeat</keyword>
<feature type="transmembrane region" description="Helical" evidence="17">
    <location>
        <begin position="497"/>
        <end position="514"/>
    </location>
</feature>
<dbReference type="GO" id="GO:0000139">
    <property type="term" value="C:Golgi membrane"/>
    <property type="evidence" value="ECO:0007669"/>
    <property type="project" value="UniProtKB-SubCell"/>
</dbReference>
<evidence type="ECO:0000256" key="8">
    <source>
        <dbReference type="ARBA" id="ARBA00022824"/>
    </source>
</evidence>